<dbReference type="Pfam" id="PF00535">
    <property type="entry name" value="Glycos_transf_2"/>
    <property type="match status" value="1"/>
</dbReference>
<organism evidence="2">
    <name type="scientific">marine sediment metagenome</name>
    <dbReference type="NCBI Taxonomy" id="412755"/>
    <lineage>
        <taxon>unclassified sequences</taxon>
        <taxon>metagenomes</taxon>
        <taxon>ecological metagenomes</taxon>
    </lineage>
</organism>
<feature type="non-terminal residue" evidence="2">
    <location>
        <position position="222"/>
    </location>
</feature>
<evidence type="ECO:0000259" key="1">
    <source>
        <dbReference type="Pfam" id="PF00535"/>
    </source>
</evidence>
<sequence length="222" mass="25732">INNIKIEFVDVDKFNNFLEKKKNIHNENLVSIIIPVYNDEKNIIKAIKSVINQTYFNWELVIVDDCSMDKTYDIVNNFIKGFQKNIILIRNKENMGTYKSINEGLLITDGKFVTVLGSDDIFHERKIENQAMILINDNDNNCKGVLCGISRDNKYCNNVSSLMFRRKIIDEIGYYENARIGCDTELYQRIIKIYGTNSLCNIPKILYIAMKREESLTTSLST</sequence>
<dbReference type="EMBL" id="BART01033883">
    <property type="protein sequence ID" value="GAH12125.1"/>
    <property type="molecule type" value="Genomic_DNA"/>
</dbReference>
<accession>X1DV84</accession>
<dbReference type="PANTHER" id="PTHR22916:SF3">
    <property type="entry name" value="UDP-GLCNAC:BETAGAL BETA-1,3-N-ACETYLGLUCOSAMINYLTRANSFERASE-LIKE PROTEIN 1"/>
    <property type="match status" value="1"/>
</dbReference>
<dbReference type="AlphaFoldDB" id="X1DV84"/>
<dbReference type="GO" id="GO:0016758">
    <property type="term" value="F:hexosyltransferase activity"/>
    <property type="evidence" value="ECO:0007669"/>
    <property type="project" value="UniProtKB-ARBA"/>
</dbReference>
<comment type="caution">
    <text evidence="2">The sequence shown here is derived from an EMBL/GenBank/DDBJ whole genome shotgun (WGS) entry which is preliminary data.</text>
</comment>
<feature type="non-terminal residue" evidence="2">
    <location>
        <position position="1"/>
    </location>
</feature>
<name>X1DV84_9ZZZZ</name>
<dbReference type="InterPro" id="IPR001173">
    <property type="entry name" value="Glyco_trans_2-like"/>
</dbReference>
<dbReference type="SUPFAM" id="SSF53448">
    <property type="entry name" value="Nucleotide-diphospho-sugar transferases"/>
    <property type="match status" value="1"/>
</dbReference>
<dbReference type="InterPro" id="IPR029044">
    <property type="entry name" value="Nucleotide-diphossugar_trans"/>
</dbReference>
<dbReference type="CDD" id="cd00761">
    <property type="entry name" value="Glyco_tranf_GTA_type"/>
    <property type="match status" value="1"/>
</dbReference>
<proteinExistence type="predicted"/>
<feature type="domain" description="Glycosyltransferase 2-like" evidence="1">
    <location>
        <begin position="31"/>
        <end position="160"/>
    </location>
</feature>
<evidence type="ECO:0000313" key="2">
    <source>
        <dbReference type="EMBL" id="GAH12125.1"/>
    </source>
</evidence>
<reference evidence="2" key="1">
    <citation type="journal article" date="2014" name="Front. Microbiol.">
        <title>High frequency of phylogenetically diverse reductive dehalogenase-homologous genes in deep subseafloor sedimentary metagenomes.</title>
        <authorList>
            <person name="Kawai M."/>
            <person name="Futagami T."/>
            <person name="Toyoda A."/>
            <person name="Takaki Y."/>
            <person name="Nishi S."/>
            <person name="Hori S."/>
            <person name="Arai W."/>
            <person name="Tsubouchi T."/>
            <person name="Morono Y."/>
            <person name="Uchiyama I."/>
            <person name="Ito T."/>
            <person name="Fujiyama A."/>
            <person name="Inagaki F."/>
            <person name="Takami H."/>
        </authorList>
    </citation>
    <scope>NUCLEOTIDE SEQUENCE</scope>
    <source>
        <strain evidence="2">Expedition CK06-06</strain>
    </source>
</reference>
<dbReference type="PANTHER" id="PTHR22916">
    <property type="entry name" value="GLYCOSYLTRANSFERASE"/>
    <property type="match status" value="1"/>
</dbReference>
<gene>
    <name evidence="2" type="ORF">S01H4_58073</name>
</gene>
<protein>
    <recommendedName>
        <fullName evidence="1">Glycosyltransferase 2-like domain-containing protein</fullName>
    </recommendedName>
</protein>
<dbReference type="Gene3D" id="3.90.550.10">
    <property type="entry name" value="Spore Coat Polysaccharide Biosynthesis Protein SpsA, Chain A"/>
    <property type="match status" value="1"/>
</dbReference>